<feature type="compositionally biased region" description="Low complexity" evidence="1">
    <location>
        <begin position="213"/>
        <end position="223"/>
    </location>
</feature>
<organism evidence="3 4">
    <name type="scientific">Dinghuibacter silviterrae</name>
    <dbReference type="NCBI Taxonomy" id="1539049"/>
    <lineage>
        <taxon>Bacteria</taxon>
        <taxon>Pseudomonadati</taxon>
        <taxon>Bacteroidota</taxon>
        <taxon>Chitinophagia</taxon>
        <taxon>Chitinophagales</taxon>
        <taxon>Chitinophagaceae</taxon>
        <taxon>Dinghuibacter</taxon>
    </lineage>
</organism>
<feature type="transmembrane region" description="Helical" evidence="2">
    <location>
        <begin position="82"/>
        <end position="101"/>
    </location>
</feature>
<name>A0A4R8DNE5_9BACT</name>
<dbReference type="RefSeq" id="WP_133990307.1">
    <property type="nucleotide sequence ID" value="NZ_SODV01000001.1"/>
</dbReference>
<accession>A0A4R8DNE5</accession>
<evidence type="ECO:0000313" key="3">
    <source>
        <dbReference type="EMBL" id="TDW99533.1"/>
    </source>
</evidence>
<sequence>MNLTRHNYEEYFLLYVDGELAAEERLAVEVFLEEHPDLVEEMENLRMTILPQDEVYTFEDKSLLYRLPAAPARVIPLARRRFSIAAAVAIILLASGTLWVLRDRSHEQAAGGATASTPGAASVAQPGAASGDRVAGAASGDPVAGAASGSPSAGVRPGVNPGAAVGAQPGANPGGTATDVQPGAVPNPTTGINPGGTGPAIAATHTGNTRPVGPATTGPATTGSKEPATIATTGATKTSDGPDLGPLPSLRTTTSADLAIAHPPAPAHHPRPEPAIIDGSRNNPALAVTTTPSPAYHTLEEGDQAADGDKILFVRADQVMNGEVKGFFRRAGRLLKRSTPFNSDNVRPESDK</sequence>
<gene>
    <name evidence="3" type="ORF">EDB95_0543</name>
</gene>
<dbReference type="EMBL" id="SODV01000001">
    <property type="protein sequence ID" value="TDW99533.1"/>
    <property type="molecule type" value="Genomic_DNA"/>
</dbReference>
<feature type="compositionally biased region" description="Polar residues" evidence="1">
    <location>
        <begin position="230"/>
        <end position="239"/>
    </location>
</feature>
<evidence type="ECO:0000256" key="1">
    <source>
        <dbReference type="SAM" id="MobiDB-lite"/>
    </source>
</evidence>
<dbReference type="AlphaFoldDB" id="A0A4R8DNE5"/>
<dbReference type="OrthoDB" id="663559at2"/>
<evidence type="ECO:0000256" key="2">
    <source>
        <dbReference type="SAM" id="Phobius"/>
    </source>
</evidence>
<protein>
    <submittedName>
        <fullName evidence="3">Uncharacterized protein</fullName>
    </submittedName>
</protein>
<feature type="compositionally biased region" description="Low complexity" evidence="1">
    <location>
        <begin position="134"/>
        <end position="159"/>
    </location>
</feature>
<feature type="compositionally biased region" description="Low complexity" evidence="1">
    <location>
        <begin position="110"/>
        <end position="124"/>
    </location>
</feature>
<keyword evidence="2" id="KW-0472">Membrane</keyword>
<dbReference type="Proteomes" id="UP000294498">
    <property type="component" value="Unassembled WGS sequence"/>
</dbReference>
<keyword evidence="4" id="KW-1185">Reference proteome</keyword>
<keyword evidence="2" id="KW-1133">Transmembrane helix</keyword>
<proteinExistence type="predicted"/>
<evidence type="ECO:0000313" key="4">
    <source>
        <dbReference type="Proteomes" id="UP000294498"/>
    </source>
</evidence>
<reference evidence="3 4" key="1">
    <citation type="submission" date="2019-03" db="EMBL/GenBank/DDBJ databases">
        <title>Genomic Encyclopedia of Type Strains, Phase IV (KMG-IV): sequencing the most valuable type-strain genomes for metagenomic binning, comparative biology and taxonomic classification.</title>
        <authorList>
            <person name="Goeker M."/>
        </authorList>
    </citation>
    <scope>NUCLEOTIDE SEQUENCE [LARGE SCALE GENOMIC DNA]</scope>
    <source>
        <strain evidence="3 4">DSM 100059</strain>
    </source>
</reference>
<comment type="caution">
    <text evidence="3">The sequence shown here is derived from an EMBL/GenBank/DDBJ whole genome shotgun (WGS) entry which is preliminary data.</text>
</comment>
<feature type="region of interest" description="Disordered" evidence="1">
    <location>
        <begin position="110"/>
        <end position="251"/>
    </location>
</feature>
<keyword evidence="2" id="KW-0812">Transmembrane</keyword>